<keyword evidence="2" id="KW-0677">Repeat</keyword>
<dbReference type="InterPro" id="IPR045877">
    <property type="entry name" value="ZFP36-like"/>
</dbReference>
<proteinExistence type="predicted"/>
<name>A0AAD8FC89_BIOPF</name>
<gene>
    <name evidence="8" type="ORF">Bpfe_012190</name>
</gene>
<evidence type="ECO:0000256" key="5">
    <source>
        <dbReference type="PROSITE-ProRule" id="PRU00723"/>
    </source>
</evidence>
<evidence type="ECO:0000256" key="2">
    <source>
        <dbReference type="ARBA" id="ARBA00022737"/>
    </source>
</evidence>
<feature type="domain" description="C3H1-type" evidence="7">
    <location>
        <begin position="165"/>
        <end position="193"/>
    </location>
</feature>
<evidence type="ECO:0000313" key="8">
    <source>
        <dbReference type="EMBL" id="KAK0058548.1"/>
    </source>
</evidence>
<feature type="compositionally biased region" description="Polar residues" evidence="6">
    <location>
        <begin position="77"/>
        <end position="100"/>
    </location>
</feature>
<feature type="region of interest" description="Disordered" evidence="6">
    <location>
        <begin position="1"/>
        <end position="47"/>
    </location>
</feature>
<keyword evidence="3 5" id="KW-0863">Zinc-finger</keyword>
<evidence type="ECO:0000259" key="7">
    <source>
        <dbReference type="PROSITE" id="PS50103"/>
    </source>
</evidence>
<dbReference type="Pfam" id="PF00642">
    <property type="entry name" value="zf-CCCH"/>
    <property type="match status" value="2"/>
</dbReference>
<feature type="region of interest" description="Disordered" evidence="6">
    <location>
        <begin position="195"/>
        <end position="225"/>
    </location>
</feature>
<feature type="domain" description="C3H1-type" evidence="7">
    <location>
        <begin position="127"/>
        <end position="155"/>
    </location>
</feature>
<dbReference type="Proteomes" id="UP001233172">
    <property type="component" value="Unassembled WGS sequence"/>
</dbReference>
<protein>
    <submittedName>
        <fullName evidence="8">Zinc finger CCCH domain-containing protein 26</fullName>
    </submittedName>
</protein>
<keyword evidence="4 5" id="KW-0862">Zinc</keyword>
<dbReference type="PANTHER" id="PTHR12547:SF18">
    <property type="entry name" value="PROTEIN TIS11"/>
    <property type="match status" value="1"/>
</dbReference>
<feature type="compositionally biased region" description="Basic and acidic residues" evidence="6">
    <location>
        <begin position="106"/>
        <end position="118"/>
    </location>
</feature>
<feature type="compositionally biased region" description="Low complexity" evidence="6">
    <location>
        <begin position="366"/>
        <end position="384"/>
    </location>
</feature>
<accession>A0AAD8FC89</accession>
<evidence type="ECO:0000256" key="4">
    <source>
        <dbReference type="ARBA" id="ARBA00022833"/>
    </source>
</evidence>
<dbReference type="FunFam" id="4.10.1000.10:FF:000001">
    <property type="entry name" value="zinc finger CCCH domain-containing protein 15-like"/>
    <property type="match status" value="1"/>
</dbReference>
<dbReference type="InterPro" id="IPR000571">
    <property type="entry name" value="Znf_CCCH"/>
</dbReference>
<feature type="zinc finger region" description="C3H1-type" evidence="5">
    <location>
        <begin position="165"/>
        <end position="193"/>
    </location>
</feature>
<dbReference type="AlphaFoldDB" id="A0AAD8FC89"/>
<feature type="compositionally biased region" description="Low complexity" evidence="6">
    <location>
        <begin position="64"/>
        <end position="76"/>
    </location>
</feature>
<dbReference type="GO" id="GO:0008270">
    <property type="term" value="F:zinc ion binding"/>
    <property type="evidence" value="ECO:0007669"/>
    <property type="project" value="UniProtKB-KW"/>
</dbReference>
<dbReference type="PROSITE" id="PS50103">
    <property type="entry name" value="ZF_C3H1"/>
    <property type="match status" value="2"/>
</dbReference>
<dbReference type="FunFam" id="4.10.1000.10:FF:000002">
    <property type="entry name" value="Zinc finger protein 36, C3H1 type-like 1"/>
    <property type="match status" value="1"/>
</dbReference>
<feature type="zinc finger region" description="C3H1-type" evidence="5">
    <location>
        <begin position="127"/>
        <end position="155"/>
    </location>
</feature>
<dbReference type="GO" id="GO:0003729">
    <property type="term" value="F:mRNA binding"/>
    <property type="evidence" value="ECO:0007669"/>
    <property type="project" value="InterPro"/>
</dbReference>
<dbReference type="SUPFAM" id="SSF90229">
    <property type="entry name" value="CCCH zinc finger"/>
    <property type="match status" value="2"/>
</dbReference>
<feature type="region of interest" description="Disordered" evidence="6">
    <location>
        <begin position="362"/>
        <end position="384"/>
    </location>
</feature>
<dbReference type="Gene3D" id="4.10.1000.10">
    <property type="entry name" value="Zinc finger, CCCH-type"/>
    <property type="match status" value="2"/>
</dbReference>
<evidence type="ECO:0000313" key="9">
    <source>
        <dbReference type="Proteomes" id="UP001233172"/>
    </source>
</evidence>
<sequence>MDITNIRITPENRSPEVTDAFSQKTRRSGGLKTSCPPPERRSTISSVMPSCIYQNALRLRNLSGGSTTSGSSTNSNQLDNQYFSDNGYTVQTNRSNSSPSSHKKLDRSWSDSDNDRNVLHRSVNSSRYKTELCRPFEESGSCKYGDKCQFAHGYHELRNLARHPKYKTELCRTFHTVGFCPYGPRCHFIHEDETKPEASPKLARSGSVQSSSGSSSPTLSPPSSDDINVFNYHSDPLSLSNLENHQFNAPLSVNINSNFDHALKQLSLLSLNRNNCMDVFSSSNKEPKIIGSEEHDIFSEITMFRAEDLDNAPKQTSSCVMQSVVRLDNFPSVDNFSSVRDTSFWNKENIFQIMRPLDPFHHSPTGSDGCSSGSSGSSSDCGGSTESLASAGFTEWRSPMAIGQY</sequence>
<evidence type="ECO:0000256" key="3">
    <source>
        <dbReference type="ARBA" id="ARBA00022771"/>
    </source>
</evidence>
<feature type="compositionally biased region" description="Low complexity" evidence="6">
    <location>
        <begin position="205"/>
        <end position="224"/>
    </location>
</feature>
<feature type="region of interest" description="Disordered" evidence="6">
    <location>
        <begin position="64"/>
        <end position="121"/>
    </location>
</feature>
<evidence type="ECO:0000256" key="1">
    <source>
        <dbReference type="ARBA" id="ARBA00022723"/>
    </source>
</evidence>
<reference evidence="8" key="1">
    <citation type="journal article" date="2023" name="PLoS Negl. Trop. Dis.">
        <title>A genome sequence for Biomphalaria pfeifferi, the major vector snail for the human-infecting parasite Schistosoma mansoni.</title>
        <authorList>
            <person name="Bu L."/>
            <person name="Lu L."/>
            <person name="Laidemitt M.R."/>
            <person name="Zhang S.M."/>
            <person name="Mutuku M."/>
            <person name="Mkoji G."/>
            <person name="Steinauer M."/>
            <person name="Loker E.S."/>
        </authorList>
    </citation>
    <scope>NUCLEOTIDE SEQUENCE</scope>
    <source>
        <strain evidence="8">KasaAsao</strain>
    </source>
</reference>
<dbReference type="EMBL" id="JASAOG010000048">
    <property type="protein sequence ID" value="KAK0058548.1"/>
    <property type="molecule type" value="Genomic_DNA"/>
</dbReference>
<dbReference type="SMART" id="SM00356">
    <property type="entry name" value="ZnF_C3H1"/>
    <property type="match status" value="2"/>
</dbReference>
<evidence type="ECO:0000256" key="6">
    <source>
        <dbReference type="SAM" id="MobiDB-lite"/>
    </source>
</evidence>
<keyword evidence="1 5" id="KW-0479">Metal-binding</keyword>
<comment type="caution">
    <text evidence="8">The sequence shown here is derived from an EMBL/GenBank/DDBJ whole genome shotgun (WGS) entry which is preliminary data.</text>
</comment>
<dbReference type="InterPro" id="IPR036855">
    <property type="entry name" value="Znf_CCCH_sf"/>
</dbReference>
<reference evidence="8" key="2">
    <citation type="submission" date="2023-04" db="EMBL/GenBank/DDBJ databases">
        <authorList>
            <person name="Bu L."/>
            <person name="Lu L."/>
            <person name="Laidemitt M.R."/>
            <person name="Zhang S.M."/>
            <person name="Mutuku M."/>
            <person name="Mkoji G."/>
            <person name="Steinauer M."/>
            <person name="Loker E.S."/>
        </authorList>
    </citation>
    <scope>NUCLEOTIDE SEQUENCE</scope>
    <source>
        <strain evidence="8">KasaAsao</strain>
        <tissue evidence="8">Whole Snail</tissue>
    </source>
</reference>
<keyword evidence="9" id="KW-1185">Reference proteome</keyword>
<dbReference type="PANTHER" id="PTHR12547">
    <property type="entry name" value="CCCH ZINC FINGER/TIS11-RELATED"/>
    <property type="match status" value="1"/>
</dbReference>
<organism evidence="8 9">
    <name type="scientific">Biomphalaria pfeifferi</name>
    <name type="common">Bloodfluke planorb</name>
    <name type="synonym">Freshwater snail</name>
    <dbReference type="NCBI Taxonomy" id="112525"/>
    <lineage>
        <taxon>Eukaryota</taxon>
        <taxon>Metazoa</taxon>
        <taxon>Spiralia</taxon>
        <taxon>Lophotrochozoa</taxon>
        <taxon>Mollusca</taxon>
        <taxon>Gastropoda</taxon>
        <taxon>Heterobranchia</taxon>
        <taxon>Euthyneura</taxon>
        <taxon>Panpulmonata</taxon>
        <taxon>Hygrophila</taxon>
        <taxon>Lymnaeoidea</taxon>
        <taxon>Planorbidae</taxon>
        <taxon>Biomphalaria</taxon>
    </lineage>
</organism>